<feature type="binding site" evidence="3">
    <location>
        <position position="99"/>
    </location>
    <ligand>
        <name>substrate</name>
    </ligand>
</feature>
<keyword evidence="6" id="KW-1185">Reference proteome</keyword>
<feature type="active site" description="Proton donor/acceptor" evidence="2">
    <location>
        <position position="200"/>
    </location>
</feature>
<dbReference type="AlphaFoldDB" id="A0A840AT90"/>
<dbReference type="GO" id="GO:0004341">
    <property type="term" value="F:gluconolactonase activity"/>
    <property type="evidence" value="ECO:0007669"/>
    <property type="project" value="TreeGrafter"/>
</dbReference>
<keyword evidence="3" id="KW-0862">Zinc</keyword>
<dbReference type="SUPFAM" id="SSF63829">
    <property type="entry name" value="Calcium-dependent phosphotriesterase"/>
    <property type="match status" value="1"/>
</dbReference>
<comment type="caution">
    <text evidence="5">The sequence shown here is derived from an EMBL/GenBank/DDBJ whole genome shotgun (WGS) entry which is preliminary data.</text>
</comment>
<evidence type="ECO:0000313" key="6">
    <source>
        <dbReference type="Proteomes" id="UP000553963"/>
    </source>
</evidence>
<feature type="binding site" evidence="3">
    <location>
        <position position="101"/>
    </location>
    <ligand>
        <name>substrate</name>
    </ligand>
</feature>
<accession>A0A840AT90</accession>
<dbReference type="GO" id="GO:0005509">
    <property type="term" value="F:calcium ion binding"/>
    <property type="evidence" value="ECO:0007669"/>
    <property type="project" value="TreeGrafter"/>
</dbReference>
<organism evidence="5 6">
    <name type="scientific">Kaistia hirudinis</name>
    <dbReference type="NCBI Taxonomy" id="1293440"/>
    <lineage>
        <taxon>Bacteria</taxon>
        <taxon>Pseudomonadati</taxon>
        <taxon>Pseudomonadota</taxon>
        <taxon>Alphaproteobacteria</taxon>
        <taxon>Hyphomicrobiales</taxon>
        <taxon>Kaistiaceae</taxon>
        <taxon>Kaistia</taxon>
    </lineage>
</organism>
<protein>
    <submittedName>
        <fullName evidence="5">Sugar lactone lactonase YvrE</fullName>
    </submittedName>
</protein>
<evidence type="ECO:0000259" key="4">
    <source>
        <dbReference type="Pfam" id="PF08450"/>
    </source>
</evidence>
<feature type="binding site" evidence="3">
    <location>
        <position position="150"/>
    </location>
    <ligand>
        <name>a divalent metal cation</name>
        <dbReference type="ChEBI" id="CHEBI:60240"/>
    </ligand>
</feature>
<feature type="binding site" evidence="3">
    <location>
        <position position="16"/>
    </location>
    <ligand>
        <name>a divalent metal cation</name>
        <dbReference type="ChEBI" id="CHEBI:60240"/>
    </ligand>
</feature>
<keyword evidence="3" id="KW-0479">Metal-binding</keyword>
<dbReference type="Gene3D" id="2.120.10.30">
    <property type="entry name" value="TolB, C-terminal domain"/>
    <property type="match status" value="1"/>
</dbReference>
<sequence length="293" mass="32512">MTDIECVVDAKALLGESTYWDPEDQVLWWIDIYGKTVHCFDPDTRIDQTITLPEYPGCLAVREIGGLVISDVNGFHFLDTATGALQAIVDPEADLADTRFNDGKTDRQGRFWSGSMWEAPPKAPEKIGSLYRLDTDLTCHKIVEGVGCSNGLAWSPDSRTMYYTDSHTPIVWAFDFDPVSGEAENRRTFVDLSFMNGIVDGATVDEEGCYWLTVPFKGKVMRYDPSGKLMRTIDLPTDLPTCCEFGGPNLDILYVTTATLRRSPEELRDQPLAGGLFALHVGVKGLPLVPFRG</sequence>
<dbReference type="Proteomes" id="UP000553963">
    <property type="component" value="Unassembled WGS sequence"/>
</dbReference>
<evidence type="ECO:0000256" key="3">
    <source>
        <dbReference type="PIRSR" id="PIRSR605511-2"/>
    </source>
</evidence>
<dbReference type="GO" id="GO:0019853">
    <property type="term" value="P:L-ascorbic acid biosynthetic process"/>
    <property type="evidence" value="ECO:0007669"/>
    <property type="project" value="TreeGrafter"/>
</dbReference>
<comment type="cofactor">
    <cofactor evidence="3">
        <name>Zn(2+)</name>
        <dbReference type="ChEBI" id="CHEBI:29105"/>
    </cofactor>
    <text evidence="3">Binds 1 divalent metal cation per subunit.</text>
</comment>
<gene>
    <name evidence="5" type="ORF">GGR25_002715</name>
</gene>
<comment type="similarity">
    <text evidence="1">Belongs to the SMP-30/CGR1 family.</text>
</comment>
<evidence type="ECO:0000256" key="1">
    <source>
        <dbReference type="ARBA" id="ARBA00008853"/>
    </source>
</evidence>
<dbReference type="PRINTS" id="PR01790">
    <property type="entry name" value="SMP30FAMILY"/>
</dbReference>
<dbReference type="InterPro" id="IPR011042">
    <property type="entry name" value="6-blade_b-propeller_TolB-like"/>
</dbReference>
<name>A0A840AT90_9HYPH</name>
<dbReference type="InterPro" id="IPR013658">
    <property type="entry name" value="SGL"/>
</dbReference>
<dbReference type="PANTHER" id="PTHR10907:SF47">
    <property type="entry name" value="REGUCALCIN"/>
    <property type="match status" value="1"/>
</dbReference>
<dbReference type="RefSeq" id="WP_183399282.1">
    <property type="nucleotide sequence ID" value="NZ_JACIDS010000003.1"/>
</dbReference>
<dbReference type="InterPro" id="IPR005511">
    <property type="entry name" value="SMP-30"/>
</dbReference>
<dbReference type="EMBL" id="JACIDS010000003">
    <property type="protein sequence ID" value="MBB3931665.1"/>
    <property type="molecule type" value="Genomic_DNA"/>
</dbReference>
<feature type="domain" description="SMP-30/Gluconolactonase/LRE-like region" evidence="4">
    <location>
        <begin position="14"/>
        <end position="259"/>
    </location>
</feature>
<proteinExistence type="inferred from homology"/>
<dbReference type="PANTHER" id="PTHR10907">
    <property type="entry name" value="REGUCALCIN"/>
    <property type="match status" value="1"/>
</dbReference>
<reference evidence="5 6" key="1">
    <citation type="submission" date="2020-08" db="EMBL/GenBank/DDBJ databases">
        <title>Genomic Encyclopedia of Type Strains, Phase IV (KMG-IV): sequencing the most valuable type-strain genomes for metagenomic binning, comparative biology and taxonomic classification.</title>
        <authorList>
            <person name="Goeker M."/>
        </authorList>
    </citation>
    <scope>NUCLEOTIDE SEQUENCE [LARGE SCALE GENOMIC DNA]</scope>
    <source>
        <strain evidence="5 6">DSM 25966</strain>
    </source>
</reference>
<evidence type="ECO:0000313" key="5">
    <source>
        <dbReference type="EMBL" id="MBB3931665.1"/>
    </source>
</evidence>
<evidence type="ECO:0000256" key="2">
    <source>
        <dbReference type="PIRSR" id="PIRSR605511-1"/>
    </source>
</evidence>
<feature type="binding site" evidence="3">
    <location>
        <position position="200"/>
    </location>
    <ligand>
        <name>a divalent metal cation</name>
        <dbReference type="ChEBI" id="CHEBI:60240"/>
    </ligand>
</feature>
<dbReference type="Pfam" id="PF08450">
    <property type="entry name" value="SGL"/>
    <property type="match status" value="1"/>
</dbReference>